<comment type="caution">
    <text evidence="1">The sequence shown here is derived from an EMBL/GenBank/DDBJ whole genome shotgun (WGS) entry which is preliminary data.</text>
</comment>
<protein>
    <submittedName>
        <fullName evidence="1">Uncharacterized protein</fullName>
    </submittedName>
</protein>
<accession>A0A0F9R5Q3</accession>
<gene>
    <name evidence="1" type="ORF">LCGC14_0636440</name>
</gene>
<name>A0A0F9R5Q3_9ZZZZ</name>
<dbReference type="EMBL" id="LAZR01001135">
    <property type="protein sequence ID" value="KKN50069.1"/>
    <property type="molecule type" value="Genomic_DNA"/>
</dbReference>
<organism evidence="1">
    <name type="scientific">marine sediment metagenome</name>
    <dbReference type="NCBI Taxonomy" id="412755"/>
    <lineage>
        <taxon>unclassified sequences</taxon>
        <taxon>metagenomes</taxon>
        <taxon>ecological metagenomes</taxon>
    </lineage>
</organism>
<evidence type="ECO:0000313" key="1">
    <source>
        <dbReference type="EMBL" id="KKN50069.1"/>
    </source>
</evidence>
<reference evidence="1" key="1">
    <citation type="journal article" date="2015" name="Nature">
        <title>Complex archaea that bridge the gap between prokaryotes and eukaryotes.</title>
        <authorList>
            <person name="Spang A."/>
            <person name="Saw J.H."/>
            <person name="Jorgensen S.L."/>
            <person name="Zaremba-Niedzwiedzka K."/>
            <person name="Martijn J."/>
            <person name="Lind A.E."/>
            <person name="van Eijk R."/>
            <person name="Schleper C."/>
            <person name="Guy L."/>
            <person name="Ettema T.J."/>
        </authorList>
    </citation>
    <scope>NUCLEOTIDE SEQUENCE</scope>
</reference>
<dbReference type="AlphaFoldDB" id="A0A0F9R5Q3"/>
<sequence length="1074" mass="115884">MAIFRTFDDLVISKIEYLRLVQPELDTKPGTVSRDVFIDAPAQGIANLYSQLMGISGLQSLFSVTGSDLSKLASNYGASRIAGNNSGGTIVFVTNNMDVDILIPSGSIVTARNGINFETLDDVIMLSDSANVYKATSTRLRTDLDLASITGEFAIEVVVQALTSGVSGNIGRFSIISHNISGISDVTNLSSFTGGSSAESDDEFRTRILSIFAGSNTGTALGYSTAINIISGVLDSEIVVPGDPLLIRDGTQVSIDSDGNLIISDPGSGGKVDIYILGENLENQIDSFVFNDASGKNDPTDPLNDVILGQNGGDTTLNAAQRRVSLLAGNDIPNQPIKNIVTVSGSSSGSNFVEQYTDDNARVRGNYILQKDTGDFGGSPFGFDKLHWTSNKIELDNENTTKGIFNGSDNLNFADVEEIQSITQNYLITNENSTTSTTNRSSVILLNTPVQSVNRIVNLTTGERYVVENQNPDGTGELNETGRITISGSTLPVGTDILQVDYVWVKSFDSVFDFDDLEHFNSLRQVQDSIDWGFSNLVRREPVTLLEDAYGNLTATATHPIFKMISVDTFETYTTSVTGGSVVVNNTVSNVIDIRRVSDNAELFNTDKRGGTTLSGTASIVLPTDSIAVDGDIVTIRFNASDIFSSDGYDGTFELSTIILQQNSSTSGTEVLINYIADVNILIPESEITNLPYIKSNNKFTIGGSIIGEQPTSNLLDSDSNFTYNLRKSGSNLRVDIASTPSKGSITISGTTINKIVDTLVVVESGSGYEVDLQSAIALDLGTSIPSSVKVIKLVSLERVILDNTGAVTSVDNTYDIVNYKLRDNAYDLEVALEDSTLSTTKILIPQTSGNVVAMLGAGDTVRVSFYYIDTNYSTQLYFSKNGTQITNKVFVDISRITLGSGFKNATSNLVGNLTVKNFNQPVSNTSYHIDYNYIAPKENERITVTFNHNALINTITNSIENVRPITADVLIKEADKKDIDVSIKIVLLPEYINQFQTIRQDSIDIVSSFLNSNSLGTTVDASDIINILYSIPGIDRVRIITFSHGNSGNVLSISAKKNEYLDAGTVTIEVEDR</sequence>
<proteinExistence type="predicted"/>